<dbReference type="Proteomes" id="UP001152607">
    <property type="component" value="Unassembled WGS sequence"/>
</dbReference>
<sequence length="85" mass="9876">MQTALFPPYPGDKRKRKRKPHCFPNMRSFPVTTRSGFRTCVSRPFSASLVPSFFPMSLGCRSWFCKFTGQEARKRREKNLLGLES</sequence>
<evidence type="ECO:0000313" key="3">
    <source>
        <dbReference type="Proteomes" id="UP001152607"/>
    </source>
</evidence>
<reference evidence="2" key="1">
    <citation type="submission" date="2023-01" db="EMBL/GenBank/DDBJ databases">
        <authorList>
            <person name="Van Ghelder C."/>
            <person name="Rancurel C."/>
        </authorList>
    </citation>
    <scope>NUCLEOTIDE SEQUENCE</scope>
    <source>
        <strain evidence="2">CNCM I-4278</strain>
    </source>
</reference>
<accession>A0A9W4XMH8</accession>
<dbReference type="EMBL" id="CAOQHR010000007">
    <property type="protein sequence ID" value="CAI6337414.1"/>
    <property type="molecule type" value="Genomic_DNA"/>
</dbReference>
<gene>
    <name evidence="2" type="ORF">PDIGIT_LOCUS10526</name>
</gene>
<proteinExistence type="predicted"/>
<organism evidence="2 3">
    <name type="scientific">Periconia digitata</name>
    <dbReference type="NCBI Taxonomy" id="1303443"/>
    <lineage>
        <taxon>Eukaryota</taxon>
        <taxon>Fungi</taxon>
        <taxon>Dikarya</taxon>
        <taxon>Ascomycota</taxon>
        <taxon>Pezizomycotina</taxon>
        <taxon>Dothideomycetes</taxon>
        <taxon>Pleosporomycetidae</taxon>
        <taxon>Pleosporales</taxon>
        <taxon>Massarineae</taxon>
        <taxon>Periconiaceae</taxon>
        <taxon>Periconia</taxon>
    </lineage>
</organism>
<name>A0A9W4XMH8_9PLEO</name>
<keyword evidence="3" id="KW-1185">Reference proteome</keyword>
<evidence type="ECO:0000256" key="1">
    <source>
        <dbReference type="SAM" id="MobiDB-lite"/>
    </source>
</evidence>
<dbReference type="AlphaFoldDB" id="A0A9W4XMH8"/>
<feature type="region of interest" description="Disordered" evidence="1">
    <location>
        <begin position="1"/>
        <end position="20"/>
    </location>
</feature>
<protein>
    <submittedName>
        <fullName evidence="2">Uncharacterized protein</fullName>
    </submittedName>
</protein>
<evidence type="ECO:0000313" key="2">
    <source>
        <dbReference type="EMBL" id="CAI6337414.1"/>
    </source>
</evidence>
<comment type="caution">
    <text evidence="2">The sequence shown here is derived from an EMBL/GenBank/DDBJ whole genome shotgun (WGS) entry which is preliminary data.</text>
</comment>